<dbReference type="EMBL" id="DS551013">
    <property type="protein sequence ID" value="EDR21590.1"/>
    <property type="molecule type" value="Genomic_DNA"/>
</dbReference>
<organism evidence="2">
    <name type="scientific">Entamoeba dispar (strain ATCC PRA-260 / SAW760)</name>
    <dbReference type="NCBI Taxonomy" id="370354"/>
    <lineage>
        <taxon>Eukaryota</taxon>
        <taxon>Amoebozoa</taxon>
        <taxon>Evosea</taxon>
        <taxon>Archamoebae</taxon>
        <taxon>Mastigamoebida</taxon>
        <taxon>Entamoebidae</taxon>
        <taxon>Entamoeba</taxon>
    </lineage>
</organism>
<dbReference type="Proteomes" id="UP000008076">
    <property type="component" value="Unassembled WGS sequence"/>
</dbReference>
<dbReference type="OrthoDB" id="29887at2759"/>
<keyword evidence="2" id="KW-1185">Reference proteome</keyword>
<evidence type="ECO:0000313" key="1">
    <source>
        <dbReference type="EMBL" id="EDR21590.1"/>
    </source>
</evidence>
<dbReference type="AlphaFoldDB" id="B0EV50"/>
<name>B0EV50_ENTDS</name>
<protein>
    <submittedName>
        <fullName evidence="1">Uncharacterized protein</fullName>
    </submittedName>
</protein>
<dbReference type="OMA" id="YDENTMS"/>
<reference evidence="2" key="1">
    <citation type="submission" date="2007-12" db="EMBL/GenBank/DDBJ databases">
        <title>Annotation of Entamoeba dispar SAW760.</title>
        <authorList>
            <person name="Lorenzi H."/>
            <person name="Inman J."/>
            <person name="Schobel S."/>
            <person name="Amedeo P."/>
            <person name="Caler E."/>
        </authorList>
    </citation>
    <scope>NUCLEOTIDE SEQUENCE [LARGE SCALE GENOMIC DNA]</scope>
    <source>
        <strain evidence="2">ATCC PRA-260 / SAW760</strain>
    </source>
</reference>
<gene>
    <name evidence="1" type="ORF">EDI_029290</name>
</gene>
<dbReference type="RefSeq" id="XP_001741922.1">
    <property type="nucleotide sequence ID" value="XM_001741870.1"/>
</dbReference>
<dbReference type="GeneID" id="5914387"/>
<dbReference type="eggNOG" id="ENOG502RHEA">
    <property type="taxonomic scope" value="Eukaryota"/>
</dbReference>
<dbReference type="VEuPathDB" id="AmoebaDB:EDI_029290"/>
<evidence type="ECO:0000313" key="2">
    <source>
        <dbReference type="Proteomes" id="UP000008076"/>
    </source>
</evidence>
<dbReference type="KEGG" id="edi:EDI_029290"/>
<proteinExistence type="predicted"/>
<accession>B0EV50</accession>
<sequence length="212" mass="24719">MNQKTLERINTKFIISELRKNNTSTLCFISFFFCDAIFTSYNSNIKKYLCLAFSCCVGMKCILSFSRKKTKNGTVFNIDSLCYLQTDYITQSTMSIYDENTMSNRSKRRKIEKEALKSSKNKIDSILVEKNIKKDSGTFLSFFNETESQELCFRLLKILELKKESERSAKQIMLMPYEKEVRQLVKSVIECVNPSPSSSFFDKELLLNFLQE</sequence>